<keyword evidence="7" id="KW-0413">Isomerase</keyword>
<evidence type="ECO:0000256" key="5">
    <source>
        <dbReference type="PIRSR" id="PIRSR600888-1"/>
    </source>
</evidence>
<dbReference type="Gene3D" id="2.60.120.10">
    <property type="entry name" value="Jelly Rolls"/>
    <property type="match status" value="1"/>
</dbReference>
<dbReference type="Pfam" id="PF00908">
    <property type="entry name" value="dTDP_sugar_isom"/>
    <property type="match status" value="1"/>
</dbReference>
<accession>B3ET55</accession>
<dbReference type="GO" id="GO:0019305">
    <property type="term" value="P:dTDP-rhamnose biosynthetic process"/>
    <property type="evidence" value="ECO:0007669"/>
    <property type="project" value="UniProtKB-UniRule"/>
</dbReference>
<keyword evidence="9" id="KW-1185">Reference proteome</keyword>
<dbReference type="InterPro" id="IPR011051">
    <property type="entry name" value="RmlC_Cupin_sf"/>
</dbReference>
<dbReference type="OrthoDB" id="9800680at2"/>
<dbReference type="RefSeq" id="WP_012473166.1">
    <property type="nucleotide sequence ID" value="NC_010830.1"/>
</dbReference>
<dbReference type="UniPathway" id="UPA00124"/>
<dbReference type="PANTHER" id="PTHR21047">
    <property type="entry name" value="DTDP-6-DEOXY-D-GLUCOSE-3,5 EPIMERASE"/>
    <property type="match status" value="1"/>
</dbReference>
<dbReference type="STRING" id="452471.Aasi_1062"/>
<comment type="pathway">
    <text evidence="7">Carbohydrate biosynthesis; dTDP-L-rhamnose biosynthesis.</text>
</comment>
<dbReference type="PANTHER" id="PTHR21047:SF2">
    <property type="entry name" value="THYMIDINE DIPHOSPHO-4-KETO-RHAMNOSE 3,5-EPIMERASE"/>
    <property type="match status" value="1"/>
</dbReference>
<evidence type="ECO:0000313" key="8">
    <source>
        <dbReference type="EMBL" id="ACE06407.1"/>
    </source>
</evidence>
<feature type="active site" description="Proton donor" evidence="5">
    <location>
        <position position="131"/>
    </location>
</feature>
<comment type="catalytic activity">
    <reaction evidence="1 7">
        <text>dTDP-4-dehydro-6-deoxy-alpha-D-glucose = dTDP-4-dehydro-beta-L-rhamnose</text>
        <dbReference type="Rhea" id="RHEA:16969"/>
        <dbReference type="ChEBI" id="CHEBI:57649"/>
        <dbReference type="ChEBI" id="CHEBI:62830"/>
        <dbReference type="EC" id="5.1.3.13"/>
    </reaction>
</comment>
<evidence type="ECO:0000313" key="9">
    <source>
        <dbReference type="Proteomes" id="UP000001227"/>
    </source>
</evidence>
<organism evidence="8 9">
    <name type="scientific">Amoebophilus asiaticus (strain 5a2)</name>
    <dbReference type="NCBI Taxonomy" id="452471"/>
    <lineage>
        <taxon>Bacteria</taxon>
        <taxon>Pseudomonadati</taxon>
        <taxon>Bacteroidota</taxon>
        <taxon>Cytophagia</taxon>
        <taxon>Cytophagales</taxon>
        <taxon>Amoebophilaceae</taxon>
        <taxon>Candidatus Amoebophilus</taxon>
    </lineage>
</organism>
<evidence type="ECO:0000256" key="3">
    <source>
        <dbReference type="ARBA" id="ARBA00012098"/>
    </source>
</evidence>
<evidence type="ECO:0000256" key="7">
    <source>
        <dbReference type="RuleBase" id="RU364069"/>
    </source>
</evidence>
<evidence type="ECO:0000256" key="2">
    <source>
        <dbReference type="ARBA" id="ARBA00001997"/>
    </source>
</evidence>
<name>B3ET55_AMOA5</name>
<dbReference type="AlphaFoldDB" id="B3ET55"/>
<comment type="subunit">
    <text evidence="7">Homodimer.</text>
</comment>
<dbReference type="EC" id="5.1.3.13" evidence="3 7"/>
<evidence type="ECO:0000256" key="4">
    <source>
        <dbReference type="ARBA" id="ARBA00019595"/>
    </source>
</evidence>
<dbReference type="InterPro" id="IPR014710">
    <property type="entry name" value="RmlC-like_jellyroll"/>
</dbReference>
<evidence type="ECO:0000256" key="1">
    <source>
        <dbReference type="ARBA" id="ARBA00001298"/>
    </source>
</evidence>
<proteinExistence type="inferred from homology"/>
<dbReference type="GO" id="GO:0005829">
    <property type="term" value="C:cytosol"/>
    <property type="evidence" value="ECO:0007669"/>
    <property type="project" value="TreeGrafter"/>
</dbReference>
<comment type="similarity">
    <text evidence="7">Belongs to the dTDP-4-dehydrorhamnose 3,5-epimerase family.</text>
</comment>
<dbReference type="KEGG" id="aas:Aasi_1062"/>
<evidence type="ECO:0000256" key="6">
    <source>
        <dbReference type="PIRSR" id="PIRSR600888-3"/>
    </source>
</evidence>
<dbReference type="CDD" id="cd00438">
    <property type="entry name" value="cupin_RmlC"/>
    <property type="match status" value="1"/>
</dbReference>
<dbReference type="GO" id="GO:0008830">
    <property type="term" value="F:dTDP-4-dehydrorhamnose 3,5-epimerase activity"/>
    <property type="evidence" value="ECO:0007669"/>
    <property type="project" value="UniProtKB-UniRule"/>
</dbReference>
<dbReference type="InterPro" id="IPR000888">
    <property type="entry name" value="RmlC-like"/>
</dbReference>
<reference evidence="8 9" key="1">
    <citation type="journal article" date="2010" name="J. Bacteriol.">
        <title>The genome of the amoeba symbiont 'Candidatus Amoebophilus asiaticus' reveals common mechanisms for host cell interaction among amoeba-associated bacteria.</title>
        <authorList>
            <person name="Schmitz-Esser S."/>
            <person name="Tischler P."/>
            <person name="Arnold R."/>
            <person name="Montanaro J."/>
            <person name="Wagner M."/>
            <person name="Rattei T."/>
            <person name="Horn M."/>
        </authorList>
    </citation>
    <scope>NUCLEOTIDE SEQUENCE [LARGE SCALE GENOMIC DNA]</scope>
    <source>
        <strain evidence="8 9">5a2</strain>
    </source>
</reference>
<sequence length="186" mass="21250">MQITKTPTLGLTIIGPELKTDQRGYFMECYHQEKLTQLGIHNQFVQENQSFSKKGTIRGLHYQLNPYAQAKLIRVIDGAIWDIIVDLRQGSTTFGQWEGIMLSAENNKQLLIPRGYAHGFAVMSQEATIIYKCDNFYHPEAEAGIHWLDPELAIDWKINAPPLLSARDQQLPCLEKAIINFDYQSL</sequence>
<gene>
    <name evidence="8" type="ordered locus">Aasi_1062</name>
</gene>
<dbReference type="SUPFAM" id="SSF51182">
    <property type="entry name" value="RmlC-like cupins"/>
    <property type="match status" value="1"/>
</dbReference>
<dbReference type="HOGENOM" id="CLU_090940_1_1_10"/>
<dbReference type="GO" id="GO:0000271">
    <property type="term" value="P:polysaccharide biosynthetic process"/>
    <property type="evidence" value="ECO:0007669"/>
    <property type="project" value="TreeGrafter"/>
</dbReference>
<dbReference type="Proteomes" id="UP000001227">
    <property type="component" value="Chromosome"/>
</dbReference>
<dbReference type="eggNOG" id="COG1898">
    <property type="taxonomic scope" value="Bacteria"/>
</dbReference>
<feature type="site" description="Participates in a stacking interaction with the thymidine ring of dTDP-4-oxo-6-deoxyglucose" evidence="6">
    <location>
        <position position="137"/>
    </location>
</feature>
<dbReference type="NCBIfam" id="TIGR01221">
    <property type="entry name" value="rmlC"/>
    <property type="match status" value="1"/>
</dbReference>
<feature type="active site" description="Proton acceptor" evidence="5">
    <location>
        <position position="61"/>
    </location>
</feature>
<protein>
    <recommendedName>
        <fullName evidence="4 7">dTDP-4-dehydrorhamnose 3,5-epimerase</fullName>
        <ecNumber evidence="3 7">5.1.3.13</ecNumber>
    </recommendedName>
    <alternativeName>
        <fullName evidence="7">Thymidine diphospho-4-keto-rhamnose 3,5-epimerase</fullName>
    </alternativeName>
</protein>
<comment type="function">
    <text evidence="2 7">Catalyzes the epimerization of the C3' and C5'positions of dTDP-6-deoxy-D-xylo-4-hexulose, forming dTDP-6-deoxy-L-lyxo-4-hexulose.</text>
</comment>
<dbReference type="EMBL" id="CP001102">
    <property type="protein sequence ID" value="ACE06407.1"/>
    <property type="molecule type" value="Genomic_DNA"/>
</dbReference>